<dbReference type="SUPFAM" id="SSF47923">
    <property type="entry name" value="Ypt/Rab-GAP domain of gyp1p"/>
    <property type="match status" value="2"/>
</dbReference>
<gene>
    <name evidence="3" type="ORF">RHTO0S_03e02872g</name>
</gene>
<dbReference type="Gene3D" id="1.10.8.270">
    <property type="entry name" value="putative rabgap domain of human tbc1 domain family member 14 like domains"/>
    <property type="match status" value="1"/>
</dbReference>
<dbReference type="OrthoDB" id="289721at2759"/>
<dbReference type="PANTHER" id="PTHR47219:SF15">
    <property type="entry name" value="TBC1 DOMAIN FAMILY MEMBER 12 ISOFORM X1"/>
    <property type="match status" value="1"/>
</dbReference>
<feature type="region of interest" description="Disordered" evidence="1">
    <location>
        <begin position="17"/>
        <end position="201"/>
    </location>
</feature>
<name>A0A061AKH6_RHOTO</name>
<dbReference type="Gene3D" id="1.10.472.80">
    <property type="entry name" value="Ypt/Rab-GAP domain of gyp1p, domain 3"/>
    <property type="match status" value="1"/>
</dbReference>
<dbReference type="InterPro" id="IPR050302">
    <property type="entry name" value="Rab_GAP_TBC_domain"/>
</dbReference>
<organism evidence="3">
    <name type="scientific">Rhodotorula toruloides</name>
    <name type="common">Yeast</name>
    <name type="synonym">Rhodosporidium toruloides</name>
    <dbReference type="NCBI Taxonomy" id="5286"/>
    <lineage>
        <taxon>Eukaryota</taxon>
        <taxon>Fungi</taxon>
        <taxon>Dikarya</taxon>
        <taxon>Basidiomycota</taxon>
        <taxon>Pucciniomycotina</taxon>
        <taxon>Microbotryomycetes</taxon>
        <taxon>Sporidiobolales</taxon>
        <taxon>Sporidiobolaceae</taxon>
        <taxon>Rhodotorula</taxon>
    </lineage>
</organism>
<feature type="domain" description="Rab-GAP TBC" evidence="2">
    <location>
        <begin position="293"/>
        <end position="487"/>
    </location>
</feature>
<feature type="compositionally biased region" description="Polar residues" evidence="1">
    <location>
        <begin position="152"/>
        <end position="164"/>
    </location>
</feature>
<dbReference type="AlphaFoldDB" id="A0A061AKH6"/>
<protein>
    <submittedName>
        <fullName evidence="3">RHTO0S03e02872g1_1</fullName>
    </submittedName>
</protein>
<reference evidence="3" key="1">
    <citation type="journal article" date="2014" name="Genome Announc.">
        <title>Draft genome sequence of Rhodosporidium toruloides CECT1137, an oleaginous yeast of biotechnological interest.</title>
        <authorList>
            <person name="Morin N."/>
            <person name="Calcas X."/>
            <person name="Devillers H."/>
            <person name="Durrens P."/>
            <person name="Sherman D.J."/>
            <person name="Nicaud J.-M."/>
            <person name="Neuveglise C."/>
        </authorList>
    </citation>
    <scope>NUCLEOTIDE SEQUENCE</scope>
    <source>
        <strain evidence="3">CECT1137</strain>
    </source>
</reference>
<proteinExistence type="predicted"/>
<dbReference type="GO" id="GO:0005096">
    <property type="term" value="F:GTPase activator activity"/>
    <property type="evidence" value="ECO:0007669"/>
    <property type="project" value="TreeGrafter"/>
</dbReference>
<dbReference type="InterPro" id="IPR035969">
    <property type="entry name" value="Rab-GAP_TBC_sf"/>
</dbReference>
<accession>A0A061AKH6</accession>
<feature type="compositionally biased region" description="Pro residues" evidence="1">
    <location>
        <begin position="122"/>
        <end position="140"/>
    </location>
</feature>
<dbReference type="InterPro" id="IPR000195">
    <property type="entry name" value="Rab-GAP-TBC_dom"/>
</dbReference>
<evidence type="ECO:0000256" key="1">
    <source>
        <dbReference type="SAM" id="MobiDB-lite"/>
    </source>
</evidence>
<sequence>MSGDATVHDTAAGLHEVALDDAPPVRSLATPSFDSPVPLQGREVVADGRGGDIGIDADATEAGQAGKKADGGRFSRADATRTDEGMNGDGGFEAVSLGDEQPGNPSTTIQENGDTPHRSSTPPSPASPAHTPPSTPPPHSPSVVSTAPTTTIDPSSSQNVSTPPETAETDANGAGEAGVKAATPAPTPQKKPVSTRKQTVMQKVVSMTRQRTLPPKSKEEEEKHLEQLAEMFAASREVEKRRRSEAEARSALRATALATAFPVWEKSILPNWRVVLHDDAQGRRLRDLWWDGTMPVRWRGRLWAMCIGNGLAVGKNELSKASERVRALREAGKFEEVERAAKEDVERVLPALKLFQEGRVMHEDLMEVLLAWSVHEKVTPRYAPGLAFPAALLILNMSPAEAFVCLVNLVQKSFLRSFYSADPDEVEAYYRVFDTLLADYMPRVYANFSAQVVRPSLYLFPWLSTLYTAFLPLDLATRIFDVFLLEGDSFVFRVAIVLLEILEPRLFNPNLDELSAVFEGTDKGAVGVVRREKGLLTADGGSIEERDGGIRVEVEDVYSEMGATEERVFELLRQLDWKEETFARLVERELPEVGV</sequence>
<feature type="compositionally biased region" description="Polar residues" evidence="1">
    <location>
        <begin position="103"/>
        <end position="113"/>
    </location>
</feature>
<dbReference type="PANTHER" id="PTHR47219">
    <property type="entry name" value="RAB GTPASE-ACTIVATING PROTEIN 1-LIKE"/>
    <property type="match status" value="1"/>
</dbReference>
<feature type="compositionally biased region" description="Low complexity" evidence="1">
    <location>
        <begin position="141"/>
        <end position="151"/>
    </location>
</feature>
<evidence type="ECO:0000259" key="2">
    <source>
        <dbReference type="PROSITE" id="PS50086"/>
    </source>
</evidence>
<feature type="compositionally biased region" description="Basic and acidic residues" evidence="1">
    <location>
        <begin position="67"/>
        <end position="84"/>
    </location>
</feature>
<dbReference type="SMART" id="SM00164">
    <property type="entry name" value="TBC"/>
    <property type="match status" value="1"/>
</dbReference>
<feature type="compositionally biased region" description="Low complexity" evidence="1">
    <location>
        <begin position="54"/>
        <end position="63"/>
    </location>
</feature>
<dbReference type="Pfam" id="PF00566">
    <property type="entry name" value="RabGAP-TBC"/>
    <property type="match status" value="1"/>
</dbReference>
<feature type="compositionally biased region" description="Low complexity" evidence="1">
    <location>
        <begin position="180"/>
        <end position="192"/>
    </location>
</feature>
<dbReference type="PROSITE" id="PS50086">
    <property type="entry name" value="TBC_RABGAP"/>
    <property type="match status" value="1"/>
</dbReference>
<evidence type="ECO:0000313" key="3">
    <source>
        <dbReference type="EMBL" id="CDR38069.1"/>
    </source>
</evidence>
<dbReference type="GO" id="GO:0031267">
    <property type="term" value="F:small GTPase binding"/>
    <property type="evidence" value="ECO:0007669"/>
    <property type="project" value="TreeGrafter"/>
</dbReference>
<dbReference type="EMBL" id="LK052938">
    <property type="protein sequence ID" value="CDR38069.1"/>
    <property type="molecule type" value="Genomic_DNA"/>
</dbReference>
<dbReference type="Gene3D" id="1.10.10.750">
    <property type="entry name" value="Ypt/Rab-GAP domain of gyp1p, domain 1"/>
    <property type="match status" value="1"/>
</dbReference>